<dbReference type="InterPro" id="IPR047784">
    <property type="entry name" value="TrgA"/>
</dbReference>
<evidence type="ECO:0000256" key="1">
    <source>
        <dbReference type="SAM" id="Phobius"/>
    </source>
</evidence>
<reference evidence="2 3" key="1">
    <citation type="submission" date="2018-03" db="EMBL/GenBank/DDBJ databases">
        <authorList>
            <person name="Keele B.F."/>
        </authorList>
    </citation>
    <scope>NUCLEOTIDE SEQUENCE [LARGE SCALE GENOMIC DNA]</scope>
    <source>
        <strain evidence="2 3">CECT 8599</strain>
    </source>
</reference>
<proteinExistence type="predicted"/>
<dbReference type="RefSeq" id="WP_108830093.1">
    <property type="nucleotide sequence ID" value="NZ_OMOR01000001.1"/>
</dbReference>
<dbReference type="OrthoDB" id="7869508at2"/>
<keyword evidence="3" id="KW-1185">Reference proteome</keyword>
<keyword evidence="1" id="KW-0812">Transmembrane</keyword>
<feature type="transmembrane region" description="Helical" evidence="1">
    <location>
        <begin position="65"/>
        <end position="85"/>
    </location>
</feature>
<evidence type="ECO:0000313" key="2">
    <source>
        <dbReference type="EMBL" id="SPH21146.1"/>
    </source>
</evidence>
<accession>A0A2R8BDJ4</accession>
<organism evidence="2 3">
    <name type="scientific">Ascidiaceihabitans donghaensis</name>
    <dbReference type="NCBI Taxonomy" id="1510460"/>
    <lineage>
        <taxon>Bacteria</taxon>
        <taxon>Pseudomonadati</taxon>
        <taxon>Pseudomonadota</taxon>
        <taxon>Alphaproteobacteria</taxon>
        <taxon>Rhodobacterales</taxon>
        <taxon>Paracoccaceae</taxon>
        <taxon>Ascidiaceihabitans</taxon>
    </lineage>
</organism>
<evidence type="ECO:0008006" key="4">
    <source>
        <dbReference type="Google" id="ProtNLM"/>
    </source>
</evidence>
<name>A0A2R8BDJ4_9RHOB</name>
<sequence length="146" mass="15925">MPDGAKLTAAILLGALGFILSDMIRALMEEDMNFGYFNYVNVLLGVVVGWSLVGRRAGRGLTFAINNGFTGVVSLVFLGLFVQGVNEMLRLALRNRYDNAFEALIAVVELMMEYALVMATIPIAVVVVLGGIIAGLCTEVAWHRWR</sequence>
<evidence type="ECO:0000313" key="3">
    <source>
        <dbReference type="Proteomes" id="UP000244880"/>
    </source>
</evidence>
<dbReference type="Proteomes" id="UP000244880">
    <property type="component" value="Unassembled WGS sequence"/>
</dbReference>
<feature type="transmembrane region" description="Helical" evidence="1">
    <location>
        <begin position="114"/>
        <end position="137"/>
    </location>
</feature>
<keyword evidence="1" id="KW-0472">Membrane</keyword>
<protein>
    <recommendedName>
        <fullName evidence="4">Tellurium resistance protein</fullName>
    </recommendedName>
</protein>
<dbReference type="EMBL" id="OMOR01000001">
    <property type="protein sequence ID" value="SPH21146.1"/>
    <property type="molecule type" value="Genomic_DNA"/>
</dbReference>
<keyword evidence="1" id="KW-1133">Transmembrane helix</keyword>
<gene>
    <name evidence="2" type="ORF">ASD8599_01894</name>
</gene>
<dbReference type="AlphaFoldDB" id="A0A2R8BDJ4"/>
<dbReference type="NCBIfam" id="NF033773">
    <property type="entry name" value="tellur_TrgA"/>
    <property type="match status" value="1"/>
</dbReference>
<feature type="transmembrane region" description="Helical" evidence="1">
    <location>
        <begin position="36"/>
        <end position="53"/>
    </location>
</feature>